<dbReference type="InterPro" id="IPR019775">
    <property type="entry name" value="WD40_repeat_CS"/>
</dbReference>
<keyword evidence="1 3" id="KW-0853">WD repeat</keyword>
<comment type="pathway">
    <text evidence="4">Protein modification; protein ubiquitination.</text>
</comment>
<name>A0A9W8AW06_9FUNG</name>
<keyword evidence="6" id="KW-1185">Reference proteome</keyword>
<dbReference type="EC" id="2.3.2.27" evidence="4"/>
<dbReference type="InterPro" id="IPR015943">
    <property type="entry name" value="WD40/YVTN_repeat-like_dom_sf"/>
</dbReference>
<sequence>ASDEGRDIVVSASADKTVRVWHADNLESLAYACINTVQVHRSEVTALAVHPSKEYFVSAGLDGTWVFHHLVTGRPLVVTQPSADGDMTADEQGITCAQFHPDGIILGTGCRNGQIKIWNVKTQSVLATFTGHTQAVSALAFSENGYYLASVADDFTVRVWDMRKQTNVHTIELDPDMGTPMKAAAFDYSGSYLAVGGVDVRIYQAKTWRLLATFDDNHAVVTGVRFTDATAGTLVASSMDRALRFYSAAG</sequence>
<feature type="repeat" description="WD" evidence="3">
    <location>
        <begin position="87"/>
        <end position="128"/>
    </location>
</feature>
<dbReference type="PROSITE" id="PS50294">
    <property type="entry name" value="WD_REPEATS_REGION"/>
    <property type="match status" value="2"/>
</dbReference>
<keyword evidence="4" id="KW-0808">Transferase</keyword>
<dbReference type="PANTHER" id="PTHR43995:SF1">
    <property type="entry name" value="PRE-MRNA-PROCESSING FACTOR 19"/>
    <property type="match status" value="1"/>
</dbReference>
<dbReference type="Pfam" id="PF00400">
    <property type="entry name" value="WD40"/>
    <property type="match status" value="4"/>
</dbReference>
<dbReference type="PROSITE" id="PS50082">
    <property type="entry name" value="WD_REPEATS_2"/>
    <property type="match status" value="3"/>
</dbReference>
<proteinExistence type="inferred from homology"/>
<dbReference type="SMART" id="SM00320">
    <property type="entry name" value="WD40"/>
    <property type="match status" value="5"/>
</dbReference>
<dbReference type="PANTHER" id="PTHR43995">
    <property type="entry name" value="PRE-MRNA-PROCESSING FACTOR 19"/>
    <property type="match status" value="1"/>
</dbReference>
<keyword evidence="4" id="KW-0747">Spliceosome</keyword>
<comment type="similarity">
    <text evidence="4">Belongs to the WD repeat PRP19 family.</text>
</comment>
<dbReference type="AlphaFoldDB" id="A0A9W8AW06"/>
<comment type="caution">
    <text evidence="5">The sequence shown here is derived from an EMBL/GenBank/DDBJ whole genome shotgun (WGS) entry which is preliminary data.</text>
</comment>
<dbReference type="GO" id="GO:0005737">
    <property type="term" value="C:cytoplasm"/>
    <property type="evidence" value="ECO:0007669"/>
    <property type="project" value="TreeGrafter"/>
</dbReference>
<feature type="repeat" description="WD" evidence="3">
    <location>
        <begin position="1"/>
        <end position="31"/>
    </location>
</feature>
<dbReference type="GO" id="GO:0070534">
    <property type="term" value="P:protein K63-linked ubiquitination"/>
    <property type="evidence" value="ECO:0007669"/>
    <property type="project" value="UniProtKB-UniRule"/>
</dbReference>
<dbReference type="EMBL" id="JANBQB010002503">
    <property type="protein sequence ID" value="KAJ1966755.1"/>
    <property type="molecule type" value="Genomic_DNA"/>
</dbReference>
<dbReference type="InterPro" id="IPR036322">
    <property type="entry name" value="WD40_repeat_dom_sf"/>
</dbReference>
<dbReference type="SUPFAM" id="SSF50978">
    <property type="entry name" value="WD40 repeat-like"/>
    <property type="match status" value="1"/>
</dbReference>
<dbReference type="GO" id="GO:0000398">
    <property type="term" value="P:mRNA splicing, via spliceosome"/>
    <property type="evidence" value="ECO:0007669"/>
    <property type="project" value="InterPro"/>
</dbReference>
<dbReference type="Proteomes" id="UP001151582">
    <property type="component" value="Unassembled WGS sequence"/>
</dbReference>
<evidence type="ECO:0000313" key="5">
    <source>
        <dbReference type="EMBL" id="KAJ1966755.1"/>
    </source>
</evidence>
<dbReference type="Gene3D" id="2.130.10.10">
    <property type="entry name" value="YVTN repeat-like/Quinoprotein amine dehydrogenase"/>
    <property type="match status" value="1"/>
</dbReference>
<dbReference type="GO" id="GO:0071006">
    <property type="term" value="C:U2-type catalytic step 1 spliceosome"/>
    <property type="evidence" value="ECO:0007669"/>
    <property type="project" value="TreeGrafter"/>
</dbReference>
<keyword evidence="4" id="KW-0227">DNA damage</keyword>
<dbReference type="GO" id="GO:0000974">
    <property type="term" value="C:Prp19 complex"/>
    <property type="evidence" value="ECO:0007669"/>
    <property type="project" value="UniProtKB-UniRule"/>
</dbReference>
<keyword evidence="4" id="KW-0508">mRNA splicing</keyword>
<keyword evidence="4" id="KW-0539">Nucleus</keyword>
<evidence type="ECO:0000256" key="3">
    <source>
        <dbReference type="PROSITE-ProRule" id="PRU00221"/>
    </source>
</evidence>
<accession>A0A9W8AW06</accession>
<dbReference type="InterPro" id="IPR020472">
    <property type="entry name" value="WD40_PAC1"/>
</dbReference>
<evidence type="ECO:0000313" key="6">
    <source>
        <dbReference type="Proteomes" id="UP001151582"/>
    </source>
</evidence>
<dbReference type="GO" id="GO:0061630">
    <property type="term" value="F:ubiquitin protein ligase activity"/>
    <property type="evidence" value="ECO:0007669"/>
    <property type="project" value="UniProtKB-UniRule"/>
</dbReference>
<organism evidence="5 6">
    <name type="scientific">Dimargaris verticillata</name>
    <dbReference type="NCBI Taxonomy" id="2761393"/>
    <lineage>
        <taxon>Eukaryota</taxon>
        <taxon>Fungi</taxon>
        <taxon>Fungi incertae sedis</taxon>
        <taxon>Zoopagomycota</taxon>
        <taxon>Kickxellomycotina</taxon>
        <taxon>Dimargaritomycetes</taxon>
        <taxon>Dimargaritales</taxon>
        <taxon>Dimargaritaceae</taxon>
        <taxon>Dimargaris</taxon>
    </lineage>
</organism>
<reference evidence="5" key="1">
    <citation type="submission" date="2022-07" db="EMBL/GenBank/DDBJ databases">
        <title>Phylogenomic reconstructions and comparative analyses of Kickxellomycotina fungi.</title>
        <authorList>
            <person name="Reynolds N.K."/>
            <person name="Stajich J.E."/>
            <person name="Barry K."/>
            <person name="Grigoriev I.V."/>
            <person name="Crous P."/>
            <person name="Smith M.E."/>
        </authorList>
    </citation>
    <scope>NUCLEOTIDE SEQUENCE</scope>
    <source>
        <strain evidence="5">RSA 567</strain>
    </source>
</reference>
<keyword evidence="4" id="KW-0234">DNA repair</keyword>
<evidence type="ECO:0000256" key="4">
    <source>
        <dbReference type="RuleBase" id="RU367101"/>
    </source>
</evidence>
<comment type="catalytic activity">
    <reaction evidence="4">
        <text>S-ubiquitinyl-[E2 ubiquitin-conjugating enzyme]-L-cysteine + [acceptor protein]-L-lysine = [E2 ubiquitin-conjugating enzyme]-L-cysteine + N(6)-ubiquitinyl-[acceptor protein]-L-lysine.</text>
        <dbReference type="EC" id="2.3.2.27"/>
    </reaction>
</comment>
<dbReference type="PROSITE" id="PS00678">
    <property type="entry name" value="WD_REPEATS_1"/>
    <property type="match status" value="2"/>
</dbReference>
<dbReference type="InterPro" id="IPR038959">
    <property type="entry name" value="Prp19"/>
</dbReference>
<dbReference type="InterPro" id="IPR001680">
    <property type="entry name" value="WD40_rpt"/>
</dbReference>
<dbReference type="OrthoDB" id="687049at2759"/>
<comment type="subcellular location">
    <subcellularLocation>
        <location evidence="4">Nucleus</location>
    </subcellularLocation>
</comment>
<dbReference type="PRINTS" id="PR00320">
    <property type="entry name" value="GPROTEINBRPT"/>
</dbReference>
<comment type="function">
    <text evidence="4">Ubiquitin-protein ligase which is mainly involved pre-mRNA splicing and DNA repair. Required for pre-mRNA splicing as component of the spliceosome.</text>
</comment>
<gene>
    <name evidence="5" type="ORF">H4R34_006472</name>
</gene>
<keyword evidence="2" id="KW-0677">Repeat</keyword>
<evidence type="ECO:0000256" key="1">
    <source>
        <dbReference type="ARBA" id="ARBA00022574"/>
    </source>
</evidence>
<feature type="non-terminal residue" evidence="5">
    <location>
        <position position="1"/>
    </location>
</feature>
<protein>
    <recommendedName>
        <fullName evidence="4">Pre-mRNA-processing factor 19</fullName>
        <ecNumber evidence="4">2.3.2.27</ecNumber>
    </recommendedName>
</protein>
<dbReference type="GO" id="GO:0006281">
    <property type="term" value="P:DNA repair"/>
    <property type="evidence" value="ECO:0007669"/>
    <property type="project" value="UniProtKB-KW"/>
</dbReference>
<feature type="repeat" description="WD" evidence="3">
    <location>
        <begin position="129"/>
        <end position="170"/>
    </location>
</feature>
<keyword evidence="4" id="KW-0507">mRNA processing</keyword>
<evidence type="ECO:0000256" key="2">
    <source>
        <dbReference type="ARBA" id="ARBA00022737"/>
    </source>
</evidence>
<keyword evidence="4" id="KW-0833">Ubl conjugation pathway</keyword>
<comment type="subunit">
    <text evidence="4">Homotetramer.</text>
</comment>